<comment type="caution">
    <text evidence="1">The sequence shown here is derived from an EMBL/GenBank/DDBJ whole genome shotgun (WGS) entry which is preliminary data.</text>
</comment>
<evidence type="ECO:0000313" key="1">
    <source>
        <dbReference type="EMBL" id="PIW17644.1"/>
    </source>
</evidence>
<protein>
    <recommendedName>
        <fullName evidence="3">DUF2281 domain-containing protein</fullName>
    </recommendedName>
</protein>
<evidence type="ECO:0000313" key="2">
    <source>
        <dbReference type="Proteomes" id="UP000231019"/>
    </source>
</evidence>
<gene>
    <name evidence="1" type="ORF">COW36_07830</name>
</gene>
<dbReference type="EMBL" id="PFFQ01000022">
    <property type="protein sequence ID" value="PIW17644.1"/>
    <property type="molecule type" value="Genomic_DNA"/>
</dbReference>
<evidence type="ECO:0008006" key="3">
    <source>
        <dbReference type="Google" id="ProtNLM"/>
    </source>
</evidence>
<sequence length="72" mass="8256">MMQDKQLLDEFHALPSDKQAEVIDFIQRLKAKQTNTVIQTDASDPIFMFGKNPVSDDLTDASENHDVYLYHS</sequence>
<proteinExistence type="predicted"/>
<organism evidence="1 2">
    <name type="scientific">bacterium (Candidatus Blackallbacteria) CG17_big_fil_post_rev_8_21_14_2_50_48_46</name>
    <dbReference type="NCBI Taxonomy" id="2014261"/>
    <lineage>
        <taxon>Bacteria</taxon>
        <taxon>Candidatus Blackallbacteria</taxon>
    </lineage>
</organism>
<name>A0A2M7G6I9_9BACT</name>
<dbReference type="AlphaFoldDB" id="A0A2M7G6I9"/>
<accession>A0A2M7G6I9</accession>
<reference evidence="1 2" key="1">
    <citation type="submission" date="2017-09" db="EMBL/GenBank/DDBJ databases">
        <title>Depth-based differentiation of microbial function through sediment-hosted aquifers and enrichment of novel symbionts in the deep terrestrial subsurface.</title>
        <authorList>
            <person name="Probst A.J."/>
            <person name="Ladd B."/>
            <person name="Jarett J.K."/>
            <person name="Geller-Mcgrath D.E."/>
            <person name="Sieber C.M."/>
            <person name="Emerson J.B."/>
            <person name="Anantharaman K."/>
            <person name="Thomas B.C."/>
            <person name="Malmstrom R."/>
            <person name="Stieglmeier M."/>
            <person name="Klingl A."/>
            <person name="Woyke T."/>
            <person name="Ryan C.M."/>
            <person name="Banfield J.F."/>
        </authorList>
    </citation>
    <scope>NUCLEOTIDE SEQUENCE [LARGE SCALE GENOMIC DNA]</scope>
    <source>
        <strain evidence="1">CG17_big_fil_post_rev_8_21_14_2_50_48_46</strain>
    </source>
</reference>
<dbReference type="Proteomes" id="UP000231019">
    <property type="component" value="Unassembled WGS sequence"/>
</dbReference>